<dbReference type="EMBL" id="KZ857687">
    <property type="protein sequence ID" value="RDX39668.1"/>
    <property type="molecule type" value="Genomic_DNA"/>
</dbReference>
<keyword evidence="4" id="KW-1185">Reference proteome</keyword>
<evidence type="ECO:0000313" key="4">
    <source>
        <dbReference type="Proteomes" id="UP000256964"/>
    </source>
</evidence>
<evidence type="ECO:0000313" key="2">
    <source>
        <dbReference type="EMBL" id="RDX39655.1"/>
    </source>
</evidence>
<feature type="compositionally biased region" description="Basic and acidic residues" evidence="1">
    <location>
        <begin position="88"/>
        <end position="103"/>
    </location>
</feature>
<accession>A0A371CH91</accession>
<organism evidence="2 4">
    <name type="scientific">Lentinus brumalis</name>
    <dbReference type="NCBI Taxonomy" id="2498619"/>
    <lineage>
        <taxon>Eukaryota</taxon>
        <taxon>Fungi</taxon>
        <taxon>Dikarya</taxon>
        <taxon>Basidiomycota</taxon>
        <taxon>Agaricomycotina</taxon>
        <taxon>Agaricomycetes</taxon>
        <taxon>Polyporales</taxon>
        <taxon>Polyporaceae</taxon>
        <taxon>Lentinus</taxon>
    </lineage>
</organism>
<evidence type="ECO:0000313" key="3">
    <source>
        <dbReference type="EMBL" id="RDX39668.1"/>
    </source>
</evidence>
<protein>
    <submittedName>
        <fullName evidence="2">Uncharacterized protein</fullName>
    </submittedName>
</protein>
<evidence type="ECO:0000256" key="1">
    <source>
        <dbReference type="SAM" id="MobiDB-lite"/>
    </source>
</evidence>
<feature type="compositionally biased region" description="Pro residues" evidence="1">
    <location>
        <begin position="104"/>
        <end position="114"/>
    </location>
</feature>
<feature type="region of interest" description="Disordered" evidence="1">
    <location>
        <begin position="39"/>
        <end position="155"/>
    </location>
</feature>
<dbReference type="EMBL" id="KZ857694">
    <property type="protein sequence ID" value="RDX39655.1"/>
    <property type="molecule type" value="Genomic_DNA"/>
</dbReference>
<feature type="non-terminal residue" evidence="2">
    <location>
        <position position="205"/>
    </location>
</feature>
<sequence>MTYLGVAPGGHGNRFMRSPNNVLFTSAHALFDEHMFPKCPDQRKRRNTRLLEPAPKPDHADQHSHIPPGSDDDDESRRPPNNLPSKGQDTERDDAPTPPRERSPSPPPPPLEEPPAPRRSAQPRSRKDQVPGPSSAPQVPAQRDEPAQSASDESLLAKLCREGGVGLINHLLMQAIPPVDADHPDTSNVRDWTFRDIARLPKAQQ</sequence>
<proteinExistence type="predicted"/>
<gene>
    <name evidence="2" type="ORF">OH76DRAFT_1329792</name>
    <name evidence="3" type="ORF">OH76DRAFT_1330912</name>
</gene>
<dbReference type="STRING" id="139420.A0A371CH91"/>
<dbReference type="Proteomes" id="UP000256964">
    <property type="component" value="Unassembled WGS sequence"/>
</dbReference>
<dbReference type="AlphaFoldDB" id="A0A371CH91"/>
<feature type="compositionally biased region" description="Basic and acidic residues" evidence="1">
    <location>
        <begin position="55"/>
        <end position="64"/>
    </location>
</feature>
<name>A0A371CH91_9APHY</name>
<reference evidence="2 4" key="1">
    <citation type="journal article" date="2018" name="Biotechnol. Biofuels">
        <title>Integrative visual omics of the white-rot fungus Polyporus brumalis exposes the biotechnological potential of its oxidative enzymes for delignifying raw plant biomass.</title>
        <authorList>
            <person name="Miyauchi S."/>
            <person name="Rancon A."/>
            <person name="Drula E."/>
            <person name="Hage H."/>
            <person name="Chaduli D."/>
            <person name="Favel A."/>
            <person name="Grisel S."/>
            <person name="Henrissat B."/>
            <person name="Herpoel-Gimbert I."/>
            <person name="Ruiz-Duenas F.J."/>
            <person name="Chevret D."/>
            <person name="Hainaut M."/>
            <person name="Lin J."/>
            <person name="Wang M."/>
            <person name="Pangilinan J."/>
            <person name="Lipzen A."/>
            <person name="Lesage-Meessen L."/>
            <person name="Navarro D."/>
            <person name="Riley R."/>
            <person name="Grigoriev I.V."/>
            <person name="Zhou S."/>
            <person name="Raouche S."/>
            <person name="Rosso M.N."/>
        </authorList>
    </citation>
    <scope>NUCLEOTIDE SEQUENCE [LARGE SCALE GENOMIC DNA]</scope>
    <source>
        <strain evidence="2 4">BRFM 1820</strain>
    </source>
</reference>
<dbReference type="OrthoDB" id="2756770at2759"/>